<evidence type="ECO:0000256" key="5">
    <source>
        <dbReference type="RuleBase" id="RU003470"/>
    </source>
</evidence>
<protein>
    <recommendedName>
        <fullName evidence="2 5">D-aminoacyl-tRNA deacylase</fullName>
        <ecNumber evidence="2 5">3.1.1.96</ecNumber>
    </recommendedName>
</protein>
<dbReference type="Gene3D" id="3.50.80.10">
    <property type="entry name" value="D-tyrosyl-tRNA(Tyr) deacylase"/>
    <property type="match status" value="1"/>
</dbReference>
<feature type="signal peptide" evidence="6">
    <location>
        <begin position="1"/>
        <end position="18"/>
    </location>
</feature>
<comment type="similarity">
    <text evidence="1 5">Belongs to the DTD family.</text>
</comment>
<proteinExistence type="inferred from homology"/>
<evidence type="ECO:0000256" key="3">
    <source>
        <dbReference type="ARBA" id="ARBA00047676"/>
    </source>
</evidence>
<dbReference type="GO" id="GO:0005737">
    <property type="term" value="C:cytoplasm"/>
    <property type="evidence" value="ECO:0007669"/>
    <property type="project" value="UniProtKB-SubCell"/>
</dbReference>
<keyword evidence="5" id="KW-0694">RNA-binding</keyword>
<keyword evidence="5" id="KW-0378">Hydrolase</keyword>
<keyword evidence="6" id="KW-0732">Signal</keyword>
<keyword evidence="5" id="KW-0820">tRNA-binding</keyword>
<dbReference type="AlphaFoldDB" id="A0ABD2QIL0"/>
<gene>
    <name evidence="7" type="ORF">Ciccas_003102</name>
</gene>
<name>A0ABD2QIL0_9PLAT</name>
<keyword evidence="8" id="KW-1185">Reference proteome</keyword>
<accession>A0ABD2QIL0</accession>
<comment type="catalytic activity">
    <reaction evidence="3">
        <text>glycyl-tRNA(Ala) + H2O = tRNA(Ala) + glycine + H(+)</text>
        <dbReference type="Rhea" id="RHEA:53744"/>
        <dbReference type="Rhea" id="RHEA-COMP:9657"/>
        <dbReference type="Rhea" id="RHEA-COMP:13640"/>
        <dbReference type="ChEBI" id="CHEBI:15377"/>
        <dbReference type="ChEBI" id="CHEBI:15378"/>
        <dbReference type="ChEBI" id="CHEBI:57305"/>
        <dbReference type="ChEBI" id="CHEBI:78442"/>
        <dbReference type="ChEBI" id="CHEBI:78522"/>
        <dbReference type="EC" id="3.1.1.96"/>
    </reaction>
</comment>
<dbReference type="FunFam" id="3.50.80.10:FF:000001">
    <property type="entry name" value="D-aminoacyl-tRNA deacylase"/>
    <property type="match status" value="1"/>
</dbReference>
<reference evidence="7 8" key="1">
    <citation type="submission" date="2024-11" db="EMBL/GenBank/DDBJ databases">
        <title>Adaptive evolution of stress response genes in parasites aligns with host niche diversity.</title>
        <authorList>
            <person name="Hahn C."/>
            <person name="Resl P."/>
        </authorList>
    </citation>
    <scope>NUCLEOTIDE SEQUENCE [LARGE SCALE GENOMIC DNA]</scope>
    <source>
        <strain evidence="7">EGGRZ-B1_66</strain>
        <tissue evidence="7">Body</tissue>
    </source>
</reference>
<dbReference type="Pfam" id="PF02580">
    <property type="entry name" value="Tyr_Deacylase"/>
    <property type="match status" value="1"/>
</dbReference>
<feature type="chain" id="PRO_5044774398" description="D-aminoacyl-tRNA deacylase" evidence="6">
    <location>
        <begin position="19"/>
        <end position="177"/>
    </location>
</feature>
<evidence type="ECO:0000256" key="2">
    <source>
        <dbReference type="ARBA" id="ARBA00013056"/>
    </source>
</evidence>
<dbReference type="GO" id="GO:0051499">
    <property type="term" value="F:D-aminoacyl-tRNA deacylase activity"/>
    <property type="evidence" value="ECO:0007669"/>
    <property type="project" value="UniProtKB-EC"/>
</dbReference>
<dbReference type="NCBIfam" id="TIGR00256">
    <property type="entry name" value="D-aminoacyl-tRNA deacylase"/>
    <property type="match status" value="1"/>
</dbReference>
<comment type="catalytic activity">
    <reaction evidence="4">
        <text>a D-aminoacyl-tRNA + H2O = a tRNA + a D-alpha-amino acid + H(+)</text>
        <dbReference type="Rhea" id="RHEA:13953"/>
        <dbReference type="Rhea" id="RHEA-COMP:10123"/>
        <dbReference type="Rhea" id="RHEA-COMP:10124"/>
        <dbReference type="ChEBI" id="CHEBI:15377"/>
        <dbReference type="ChEBI" id="CHEBI:15378"/>
        <dbReference type="ChEBI" id="CHEBI:59871"/>
        <dbReference type="ChEBI" id="CHEBI:78442"/>
        <dbReference type="ChEBI" id="CHEBI:79333"/>
        <dbReference type="EC" id="3.1.1.96"/>
    </reaction>
</comment>
<dbReference type="SUPFAM" id="SSF69500">
    <property type="entry name" value="DTD-like"/>
    <property type="match status" value="1"/>
</dbReference>
<dbReference type="PANTHER" id="PTHR10472:SF5">
    <property type="entry name" value="D-AMINOACYL-TRNA DEACYLASE 1"/>
    <property type="match status" value="1"/>
</dbReference>
<dbReference type="InterPro" id="IPR003732">
    <property type="entry name" value="Daa-tRNA_deacyls_DTD"/>
</dbReference>
<evidence type="ECO:0000256" key="6">
    <source>
        <dbReference type="SAM" id="SignalP"/>
    </source>
</evidence>
<dbReference type="PANTHER" id="PTHR10472">
    <property type="entry name" value="D-TYROSYL-TRNA TYR DEACYLASE"/>
    <property type="match status" value="1"/>
</dbReference>
<dbReference type="EC" id="3.1.1.96" evidence="2 5"/>
<evidence type="ECO:0000256" key="4">
    <source>
        <dbReference type="ARBA" id="ARBA00048018"/>
    </source>
</evidence>
<dbReference type="HAMAP" id="MF_00518">
    <property type="entry name" value="Deacylase_Dtd"/>
    <property type="match status" value="1"/>
</dbReference>
<dbReference type="InterPro" id="IPR023509">
    <property type="entry name" value="DTD-like_sf"/>
</dbReference>
<sequence length="177" mass="19881">MLLLRLSVYICLHVGVMRLVIQRVKEASVHVDGRLISSIGKGVMVLVGLSRDDKQADLDYMCRKLLALRLFEDEEGKKWSKGVKDAQLEILCVSQFTLYGELKGNKLDFRKAMRAEISKEVYTGFVDSLRKAYCPDKIKDGEFGAMMDVSLVNDGPVTYNLETTPERQVSGAANDKE</sequence>
<comment type="caution">
    <text evidence="7">The sequence shown here is derived from an EMBL/GenBank/DDBJ whole genome shotgun (WGS) entry which is preliminary data.</text>
</comment>
<organism evidence="7 8">
    <name type="scientific">Cichlidogyrus casuarinus</name>
    <dbReference type="NCBI Taxonomy" id="1844966"/>
    <lineage>
        <taxon>Eukaryota</taxon>
        <taxon>Metazoa</taxon>
        <taxon>Spiralia</taxon>
        <taxon>Lophotrochozoa</taxon>
        <taxon>Platyhelminthes</taxon>
        <taxon>Monogenea</taxon>
        <taxon>Monopisthocotylea</taxon>
        <taxon>Dactylogyridea</taxon>
        <taxon>Ancyrocephalidae</taxon>
        <taxon>Cichlidogyrus</taxon>
    </lineage>
</organism>
<evidence type="ECO:0000256" key="1">
    <source>
        <dbReference type="ARBA" id="ARBA00009673"/>
    </source>
</evidence>
<comment type="subcellular location">
    <subcellularLocation>
        <location evidence="5">Cytoplasm</location>
    </subcellularLocation>
</comment>
<dbReference type="Proteomes" id="UP001626550">
    <property type="component" value="Unassembled WGS sequence"/>
</dbReference>
<evidence type="ECO:0000313" key="8">
    <source>
        <dbReference type="Proteomes" id="UP001626550"/>
    </source>
</evidence>
<dbReference type="GO" id="GO:0000049">
    <property type="term" value="F:tRNA binding"/>
    <property type="evidence" value="ECO:0007669"/>
    <property type="project" value="UniProtKB-KW"/>
</dbReference>
<dbReference type="EMBL" id="JBJKFK010000270">
    <property type="protein sequence ID" value="KAL3318231.1"/>
    <property type="molecule type" value="Genomic_DNA"/>
</dbReference>
<keyword evidence="5" id="KW-0963">Cytoplasm</keyword>
<evidence type="ECO:0000313" key="7">
    <source>
        <dbReference type="EMBL" id="KAL3318231.1"/>
    </source>
</evidence>